<name>A0A6C0F6W4_9ZZZZ</name>
<evidence type="ECO:0000313" key="3">
    <source>
        <dbReference type="EMBL" id="QHT36932.1"/>
    </source>
</evidence>
<dbReference type="AlphaFoldDB" id="A0A6C0F6W4"/>
<feature type="compositionally biased region" description="Polar residues" evidence="2">
    <location>
        <begin position="61"/>
        <end position="75"/>
    </location>
</feature>
<reference evidence="3" key="1">
    <citation type="journal article" date="2020" name="Nature">
        <title>Giant virus diversity and host interactions through global metagenomics.</title>
        <authorList>
            <person name="Schulz F."/>
            <person name="Roux S."/>
            <person name="Paez-Espino D."/>
            <person name="Jungbluth S."/>
            <person name="Walsh D.A."/>
            <person name="Denef V.J."/>
            <person name="McMahon K.D."/>
            <person name="Konstantinidis K.T."/>
            <person name="Eloe-Fadrosh E.A."/>
            <person name="Kyrpides N.C."/>
            <person name="Woyke T."/>
        </authorList>
    </citation>
    <scope>NUCLEOTIDE SEQUENCE</scope>
    <source>
        <strain evidence="3">GVMAG-S-ERX555967-130</strain>
    </source>
</reference>
<protein>
    <submittedName>
        <fullName evidence="3">Uncharacterized protein</fullName>
    </submittedName>
</protein>
<keyword evidence="1" id="KW-0175">Coiled coil</keyword>
<feature type="region of interest" description="Disordered" evidence="2">
    <location>
        <begin position="57"/>
        <end position="79"/>
    </location>
</feature>
<sequence>MEPEPESGPDFVPDFMDDNQNLKEYIEALKQSANRDRAEAILEKMSDTLEKLENYMDKETTPSSPRSDTSVTSTGLLGHTPHHKRDFDRLVYEEDVEADLCSKCSTGLSICDEDEEHCWSRHKKHRLHRCLWKLKYNRIVSSFYLDSLRQREERWSWMIVLISTLTSGFTVANNVETTPFESYKLIVNVVLTASSMTTSLIAAWIKKQRFVERINEIDKYLVDLNKLCEELELQFSLLEGDRLSYKEFKETYLPQITKFVSTNPMIPPNEWKNAVREITLRYPELIDPDNSETNKLWPWFGDLVVYVDKEGIEHNVRKPTTFMKYMKRTNKDRILSSCCRKKRDSHNVYK</sequence>
<dbReference type="EMBL" id="MN738787">
    <property type="protein sequence ID" value="QHT36932.1"/>
    <property type="molecule type" value="Genomic_DNA"/>
</dbReference>
<feature type="coiled-coil region" evidence="1">
    <location>
        <begin position="214"/>
        <end position="241"/>
    </location>
</feature>
<organism evidence="3">
    <name type="scientific">viral metagenome</name>
    <dbReference type="NCBI Taxonomy" id="1070528"/>
    <lineage>
        <taxon>unclassified sequences</taxon>
        <taxon>metagenomes</taxon>
        <taxon>organismal metagenomes</taxon>
    </lineage>
</organism>
<proteinExistence type="predicted"/>
<accession>A0A6C0F6W4</accession>
<evidence type="ECO:0000256" key="2">
    <source>
        <dbReference type="SAM" id="MobiDB-lite"/>
    </source>
</evidence>
<evidence type="ECO:0000256" key="1">
    <source>
        <dbReference type="SAM" id="Coils"/>
    </source>
</evidence>